<evidence type="ECO:0000313" key="2">
    <source>
        <dbReference type="Proteomes" id="UP001237642"/>
    </source>
</evidence>
<gene>
    <name evidence="1" type="ORF">POM88_010307</name>
</gene>
<dbReference type="AlphaFoldDB" id="A0AAD8IT83"/>
<dbReference type="Gene3D" id="3.40.850.10">
    <property type="entry name" value="Kinesin motor domain"/>
    <property type="match status" value="1"/>
</dbReference>
<accession>A0AAD8IT83</accession>
<protein>
    <submittedName>
        <fullName evidence="1">Uncharacterized protein</fullName>
    </submittedName>
</protein>
<reference evidence="1" key="2">
    <citation type="submission" date="2023-05" db="EMBL/GenBank/DDBJ databases">
        <authorList>
            <person name="Schelkunov M.I."/>
        </authorList>
    </citation>
    <scope>NUCLEOTIDE SEQUENCE</scope>
    <source>
        <strain evidence="1">Hsosn_3</strain>
        <tissue evidence="1">Leaf</tissue>
    </source>
</reference>
<dbReference type="SUPFAM" id="SSF52540">
    <property type="entry name" value="P-loop containing nucleoside triphosphate hydrolases"/>
    <property type="match status" value="1"/>
</dbReference>
<proteinExistence type="predicted"/>
<reference evidence="1" key="1">
    <citation type="submission" date="2023-02" db="EMBL/GenBank/DDBJ databases">
        <title>Genome of toxic invasive species Heracleum sosnowskyi carries increased number of genes despite the absence of recent whole-genome duplications.</title>
        <authorList>
            <person name="Schelkunov M."/>
            <person name="Shtratnikova V."/>
            <person name="Makarenko M."/>
            <person name="Klepikova A."/>
            <person name="Omelchenko D."/>
            <person name="Novikova G."/>
            <person name="Obukhova E."/>
            <person name="Bogdanov V."/>
            <person name="Penin A."/>
            <person name="Logacheva M."/>
        </authorList>
    </citation>
    <scope>NUCLEOTIDE SEQUENCE</scope>
    <source>
        <strain evidence="1">Hsosn_3</strain>
        <tissue evidence="1">Leaf</tissue>
    </source>
</reference>
<dbReference type="PANTHER" id="PTHR35287">
    <property type="entry name" value="SI:ZFOS-911D5.4"/>
    <property type="match status" value="1"/>
</dbReference>
<dbReference type="InterPro" id="IPR036961">
    <property type="entry name" value="Kinesin_motor_dom_sf"/>
</dbReference>
<organism evidence="1 2">
    <name type="scientific">Heracleum sosnowskyi</name>
    <dbReference type="NCBI Taxonomy" id="360622"/>
    <lineage>
        <taxon>Eukaryota</taxon>
        <taxon>Viridiplantae</taxon>
        <taxon>Streptophyta</taxon>
        <taxon>Embryophyta</taxon>
        <taxon>Tracheophyta</taxon>
        <taxon>Spermatophyta</taxon>
        <taxon>Magnoliopsida</taxon>
        <taxon>eudicotyledons</taxon>
        <taxon>Gunneridae</taxon>
        <taxon>Pentapetalae</taxon>
        <taxon>asterids</taxon>
        <taxon>campanulids</taxon>
        <taxon>Apiales</taxon>
        <taxon>Apiaceae</taxon>
        <taxon>Apioideae</taxon>
        <taxon>apioid superclade</taxon>
        <taxon>Tordylieae</taxon>
        <taxon>Tordyliinae</taxon>
        <taxon>Heracleum</taxon>
    </lineage>
</organism>
<name>A0AAD8IT83_9APIA</name>
<dbReference type="EMBL" id="JAUIZM010000003">
    <property type="protein sequence ID" value="KAK1391251.1"/>
    <property type="molecule type" value="Genomic_DNA"/>
</dbReference>
<keyword evidence="2" id="KW-1185">Reference proteome</keyword>
<comment type="caution">
    <text evidence="1">The sequence shown here is derived from an EMBL/GenBank/DDBJ whole genome shotgun (WGS) entry which is preliminary data.</text>
</comment>
<dbReference type="InterPro" id="IPR027417">
    <property type="entry name" value="P-loop_NTPase"/>
</dbReference>
<dbReference type="PANTHER" id="PTHR35287:SF1">
    <property type="entry name" value="SI:ZFOS-911D5.4"/>
    <property type="match status" value="1"/>
</dbReference>
<dbReference type="Proteomes" id="UP001237642">
    <property type="component" value="Unassembled WGS sequence"/>
</dbReference>
<sequence>MGSSDCQGILSSCRLELKGKYLLGEFLDFKGKQDDIQALRNIKRSKVNRLIIQKTSMFGLASTGELLPANPDILEGVDDLIQLSYLNEPSLLHNLHFRFTHDAFYVLSSRHPTVLSSTISSTQSTSSSCELSSKRFSNMRLREAFSPIH</sequence>
<evidence type="ECO:0000313" key="1">
    <source>
        <dbReference type="EMBL" id="KAK1391251.1"/>
    </source>
</evidence>